<sequence length="204" mass="22730">MRAPEMSEALAELHEVFGPSLLPKALRRFAFTKRSTRSDVDPLKRALPHLLELAARDDDDRDLGKTVGRLVAAHWQRWPDVERRAVRRYAEALWRHVLTVYPGVRAAGPVLDSLRTLLGDASPLLDSWRGTTTETALCQLAKLIGDTVRPGPVPADRQIVAWLAHPDLTEALWEGFFVASSHTVAHFLEDALEDLSVLHPTGEP</sequence>
<reference evidence="1 2" key="1">
    <citation type="submission" date="2019-09" db="EMBL/GenBank/DDBJ databases">
        <title>Goodfellowia gen. nov., a new genus of the Pseudonocardineae related to Actinoalloteichus, containing Goodfellowia coeruleoviolacea gen. nov., comb. nov. gen. nov., comb. nov.</title>
        <authorList>
            <person name="Labeda D."/>
        </authorList>
    </citation>
    <scope>NUCLEOTIDE SEQUENCE [LARGE SCALE GENOMIC DNA]</scope>
    <source>
        <strain evidence="1 2">AN110305</strain>
    </source>
</reference>
<keyword evidence="2" id="KW-1185">Reference proteome</keyword>
<evidence type="ECO:0000313" key="1">
    <source>
        <dbReference type="EMBL" id="KAA2259511.1"/>
    </source>
</evidence>
<protein>
    <submittedName>
        <fullName evidence="1">Uncharacterized protein</fullName>
    </submittedName>
</protein>
<reference evidence="1 2" key="2">
    <citation type="submission" date="2019-09" db="EMBL/GenBank/DDBJ databases">
        <authorList>
            <person name="Jin C."/>
        </authorList>
    </citation>
    <scope>NUCLEOTIDE SEQUENCE [LARGE SCALE GENOMIC DNA]</scope>
    <source>
        <strain evidence="1 2">AN110305</strain>
    </source>
</reference>
<evidence type="ECO:0000313" key="2">
    <source>
        <dbReference type="Proteomes" id="UP000323454"/>
    </source>
</evidence>
<dbReference type="EMBL" id="VUOB01000038">
    <property type="protein sequence ID" value="KAA2259511.1"/>
    <property type="molecule type" value="Genomic_DNA"/>
</dbReference>
<organism evidence="1 2">
    <name type="scientific">Solihabitans fulvus</name>
    <dbReference type="NCBI Taxonomy" id="1892852"/>
    <lineage>
        <taxon>Bacteria</taxon>
        <taxon>Bacillati</taxon>
        <taxon>Actinomycetota</taxon>
        <taxon>Actinomycetes</taxon>
        <taxon>Pseudonocardiales</taxon>
        <taxon>Pseudonocardiaceae</taxon>
        <taxon>Solihabitans</taxon>
    </lineage>
</organism>
<dbReference type="Proteomes" id="UP000323454">
    <property type="component" value="Unassembled WGS sequence"/>
</dbReference>
<proteinExistence type="predicted"/>
<name>A0A5B2X8R0_9PSEU</name>
<comment type="caution">
    <text evidence="1">The sequence shown here is derived from an EMBL/GenBank/DDBJ whole genome shotgun (WGS) entry which is preliminary data.</text>
</comment>
<gene>
    <name evidence="1" type="ORF">F0L68_21530</name>
</gene>
<dbReference type="OrthoDB" id="4535590at2"/>
<dbReference type="RefSeq" id="WP_149851424.1">
    <property type="nucleotide sequence ID" value="NZ_VUOB01000038.1"/>
</dbReference>
<dbReference type="AlphaFoldDB" id="A0A5B2X8R0"/>
<accession>A0A5B2X8R0</accession>